<dbReference type="InterPro" id="IPR007110">
    <property type="entry name" value="Ig-like_dom"/>
</dbReference>
<organism evidence="2">
    <name type="scientific">viral metagenome</name>
    <dbReference type="NCBI Taxonomy" id="1070528"/>
    <lineage>
        <taxon>unclassified sequences</taxon>
        <taxon>metagenomes</taxon>
        <taxon>organismal metagenomes</taxon>
    </lineage>
</organism>
<evidence type="ECO:0000313" key="2">
    <source>
        <dbReference type="EMBL" id="QJA67286.1"/>
    </source>
</evidence>
<dbReference type="AlphaFoldDB" id="A0A6M3JBT1"/>
<evidence type="ECO:0000259" key="1">
    <source>
        <dbReference type="PROSITE" id="PS50835"/>
    </source>
</evidence>
<dbReference type="EMBL" id="MT141568">
    <property type="protein sequence ID" value="QJA67286.1"/>
    <property type="molecule type" value="Genomic_DNA"/>
</dbReference>
<sequence>MERMTREEAVQYLTKQRDLADDCQTASDFKAILLETGEAVGYTPAFRCLVKGLEPEQSIRWKD</sequence>
<proteinExistence type="predicted"/>
<gene>
    <name evidence="2" type="ORF">MM415B00258_0035</name>
</gene>
<accession>A0A6M3JBT1</accession>
<dbReference type="PROSITE" id="PS50835">
    <property type="entry name" value="IG_LIKE"/>
    <property type="match status" value="1"/>
</dbReference>
<protein>
    <recommendedName>
        <fullName evidence="1">Ig-like domain-containing protein</fullName>
    </recommendedName>
</protein>
<name>A0A6M3JBT1_9ZZZZ</name>
<feature type="domain" description="Ig-like" evidence="1">
    <location>
        <begin position="37"/>
        <end position="63"/>
    </location>
</feature>
<reference evidence="2" key="1">
    <citation type="submission" date="2020-03" db="EMBL/GenBank/DDBJ databases">
        <title>The deep terrestrial virosphere.</title>
        <authorList>
            <person name="Holmfeldt K."/>
            <person name="Nilsson E."/>
            <person name="Simone D."/>
            <person name="Lopez-Fernandez M."/>
            <person name="Wu X."/>
            <person name="de Brujin I."/>
            <person name="Lundin D."/>
            <person name="Andersson A."/>
            <person name="Bertilsson S."/>
            <person name="Dopson M."/>
        </authorList>
    </citation>
    <scope>NUCLEOTIDE SEQUENCE</scope>
    <source>
        <strain evidence="2">MM415B00258</strain>
    </source>
</reference>